<keyword evidence="3 6" id="KW-0812">Transmembrane</keyword>
<comment type="subcellular location">
    <subcellularLocation>
        <location evidence="1">Cell membrane</location>
        <topology evidence="1">Multi-pass membrane protein</topology>
    </subcellularLocation>
</comment>
<feature type="transmembrane region" description="Helical" evidence="6">
    <location>
        <begin position="146"/>
        <end position="171"/>
    </location>
</feature>
<evidence type="ECO:0000256" key="6">
    <source>
        <dbReference type="SAM" id="Phobius"/>
    </source>
</evidence>
<proteinExistence type="predicted"/>
<dbReference type="KEGG" id="nah:F5544_29970"/>
<dbReference type="PIRSF" id="PIRSF006324">
    <property type="entry name" value="LeuE"/>
    <property type="match status" value="1"/>
</dbReference>
<sequence length="213" mass="22738">MCWNAAMSSGMLLGFVVVALLAVLTPGLDTMLMLRYAVMGGWRAGFLSLIGISLGCAVWGTASVAGLTAVLRASQLAYDAVRVAGACYLCWLGASALWKSMRRNRSPEDAPEVPVARPSAALRAGLTTNLLNPKVGVFYMSLLPQFLPAGAIAWGAALVAIHVGIGLIWMSTLLSMAAKLRTYLLRDRVRRWLDRLSATVLIAFGLRLAAESN</sequence>
<protein>
    <submittedName>
        <fullName evidence="7">LysE family translocator</fullName>
    </submittedName>
</protein>
<feature type="transmembrane region" description="Helical" evidence="6">
    <location>
        <begin position="46"/>
        <end position="68"/>
    </location>
</feature>
<dbReference type="PANTHER" id="PTHR30086:SF20">
    <property type="entry name" value="ARGININE EXPORTER PROTEIN ARGO-RELATED"/>
    <property type="match status" value="1"/>
</dbReference>
<evidence type="ECO:0000256" key="3">
    <source>
        <dbReference type="ARBA" id="ARBA00022692"/>
    </source>
</evidence>
<dbReference type="GO" id="GO:0005886">
    <property type="term" value="C:plasma membrane"/>
    <property type="evidence" value="ECO:0007669"/>
    <property type="project" value="UniProtKB-SubCell"/>
</dbReference>
<keyword evidence="2" id="KW-1003">Cell membrane</keyword>
<keyword evidence="5 6" id="KW-0472">Membrane</keyword>
<dbReference type="PANTHER" id="PTHR30086">
    <property type="entry name" value="ARGININE EXPORTER PROTEIN ARGO"/>
    <property type="match status" value="1"/>
</dbReference>
<dbReference type="GO" id="GO:0015171">
    <property type="term" value="F:amino acid transmembrane transporter activity"/>
    <property type="evidence" value="ECO:0007669"/>
    <property type="project" value="TreeGrafter"/>
</dbReference>
<organism evidence="7 8">
    <name type="scientific">Nocardia arthritidis</name>
    <dbReference type="NCBI Taxonomy" id="228602"/>
    <lineage>
        <taxon>Bacteria</taxon>
        <taxon>Bacillati</taxon>
        <taxon>Actinomycetota</taxon>
        <taxon>Actinomycetes</taxon>
        <taxon>Mycobacteriales</taxon>
        <taxon>Nocardiaceae</taxon>
        <taxon>Nocardia</taxon>
    </lineage>
</organism>
<keyword evidence="8" id="KW-1185">Reference proteome</keyword>
<dbReference type="AlphaFoldDB" id="A0A6G9YKQ0"/>
<gene>
    <name evidence="7" type="ORF">F5544_29970</name>
</gene>
<reference evidence="7 8" key="1">
    <citation type="journal article" date="2019" name="ACS Chem. Biol.">
        <title>Identification and Mobilization of a Cryptic Antibiotic Biosynthesis Gene Locus from a Human-Pathogenic Nocardia Isolate.</title>
        <authorList>
            <person name="Herisse M."/>
            <person name="Ishida K."/>
            <person name="Porter J.L."/>
            <person name="Howden B."/>
            <person name="Hertweck C."/>
            <person name="Stinear T.P."/>
            <person name="Pidot S.J."/>
        </authorList>
    </citation>
    <scope>NUCLEOTIDE SEQUENCE [LARGE SCALE GENOMIC DNA]</scope>
    <source>
        <strain evidence="7 8">AUSMDU00012717</strain>
    </source>
</reference>
<accession>A0A6G9YKQ0</accession>
<dbReference type="Pfam" id="PF01810">
    <property type="entry name" value="LysE"/>
    <property type="match status" value="1"/>
</dbReference>
<feature type="transmembrane region" description="Helical" evidence="6">
    <location>
        <begin position="80"/>
        <end position="98"/>
    </location>
</feature>
<evidence type="ECO:0000313" key="8">
    <source>
        <dbReference type="Proteomes" id="UP000503540"/>
    </source>
</evidence>
<name>A0A6G9YKQ0_9NOCA</name>
<dbReference type="InterPro" id="IPR001123">
    <property type="entry name" value="LeuE-type"/>
</dbReference>
<dbReference type="Proteomes" id="UP000503540">
    <property type="component" value="Chromosome"/>
</dbReference>
<evidence type="ECO:0000256" key="2">
    <source>
        <dbReference type="ARBA" id="ARBA00022475"/>
    </source>
</evidence>
<keyword evidence="4 6" id="KW-1133">Transmembrane helix</keyword>
<evidence type="ECO:0000256" key="4">
    <source>
        <dbReference type="ARBA" id="ARBA00022989"/>
    </source>
</evidence>
<evidence type="ECO:0000256" key="1">
    <source>
        <dbReference type="ARBA" id="ARBA00004651"/>
    </source>
</evidence>
<evidence type="ECO:0000256" key="5">
    <source>
        <dbReference type="ARBA" id="ARBA00023136"/>
    </source>
</evidence>
<evidence type="ECO:0000313" key="7">
    <source>
        <dbReference type="EMBL" id="QIS13839.1"/>
    </source>
</evidence>
<dbReference type="EMBL" id="CP046172">
    <property type="protein sequence ID" value="QIS13839.1"/>
    <property type="molecule type" value="Genomic_DNA"/>
</dbReference>